<organism evidence="2 3">
    <name type="scientific">Sphagnurus paluster</name>
    <dbReference type="NCBI Taxonomy" id="117069"/>
    <lineage>
        <taxon>Eukaryota</taxon>
        <taxon>Fungi</taxon>
        <taxon>Dikarya</taxon>
        <taxon>Basidiomycota</taxon>
        <taxon>Agaricomycotina</taxon>
        <taxon>Agaricomycetes</taxon>
        <taxon>Agaricomycetidae</taxon>
        <taxon>Agaricales</taxon>
        <taxon>Tricholomatineae</taxon>
        <taxon>Lyophyllaceae</taxon>
        <taxon>Sphagnurus</taxon>
    </lineage>
</organism>
<dbReference type="PROSITE" id="PS50011">
    <property type="entry name" value="PROTEIN_KINASE_DOM"/>
    <property type="match status" value="1"/>
</dbReference>
<dbReference type="InterPro" id="IPR011009">
    <property type="entry name" value="Kinase-like_dom_sf"/>
</dbReference>
<dbReference type="PROSITE" id="PS00108">
    <property type="entry name" value="PROTEIN_KINASE_ST"/>
    <property type="match status" value="1"/>
</dbReference>
<keyword evidence="3" id="KW-1185">Reference proteome</keyword>
<comment type="caution">
    <text evidence="2">The sequence shown here is derived from an EMBL/GenBank/DDBJ whole genome shotgun (WGS) entry which is preliminary data.</text>
</comment>
<dbReference type="InterPro" id="IPR051681">
    <property type="entry name" value="Ser/Thr_Kinases-Pseudokinases"/>
</dbReference>
<dbReference type="Proteomes" id="UP000717328">
    <property type="component" value="Unassembled WGS sequence"/>
</dbReference>
<evidence type="ECO:0000313" key="2">
    <source>
        <dbReference type="EMBL" id="KAG5650048.1"/>
    </source>
</evidence>
<reference evidence="2" key="2">
    <citation type="submission" date="2021-10" db="EMBL/GenBank/DDBJ databases">
        <title>Phylogenomics reveals ancestral predisposition of the termite-cultivated fungus Termitomyces towards a domesticated lifestyle.</title>
        <authorList>
            <person name="Auxier B."/>
            <person name="Grum-Grzhimaylo A."/>
            <person name="Cardenas M.E."/>
            <person name="Lodge J.D."/>
            <person name="Laessoe T."/>
            <person name="Pedersen O."/>
            <person name="Smith M.E."/>
            <person name="Kuyper T.W."/>
            <person name="Franco-Molano E.A."/>
            <person name="Baroni T.J."/>
            <person name="Aanen D.K."/>
        </authorList>
    </citation>
    <scope>NUCLEOTIDE SEQUENCE</scope>
    <source>
        <strain evidence="2">D49</strain>
    </source>
</reference>
<evidence type="ECO:0000313" key="3">
    <source>
        <dbReference type="Proteomes" id="UP000717328"/>
    </source>
</evidence>
<sequence>MSPDRFDVDGIAQHSMIITTKWGRLLNWETGQKRHDTILGRYENKIAVHSFLNTRDSAWKILDTIPEQAVDVRAFEAQLARMFPKPPSLTRFIALFLSLNLLQGKNRNHTPTLEEENKAQLSEASLKPITLRLTNALRDEESYRKILACPESESQAILDTLQTGVNRLEEFPVAGGTFADIYRGEFERRDVCLKVIRSNQQTVYSRISKIIAREAIFWGQFSHPNLVPFYGLFRNGPELSLVSPWATNGDLAEYLRSNAKVERVLLCSDISEGLNYLHQNEMIHGDLKAANVLIDQSGRACIADFGLSSINDPDILHWASVSKPNGGAGGTTRWQAPELFGIDEAGNVADTTPPNTQASDIYAWACVCLEIFTGNAPFPGLQDTVVIQRVTVQKQKPFIPESAKATFGLSDDMRCLMNDCWAYDPLERPKTANLLSRLAPLKPKDTRPRISFKAGPAMRKDGLFNADVPLTMERLEMILARSPPPRSANEPLLTKP</sequence>
<dbReference type="InterPro" id="IPR000719">
    <property type="entry name" value="Prot_kinase_dom"/>
</dbReference>
<gene>
    <name evidence="2" type="ORF">H0H81_000946</name>
</gene>
<dbReference type="AlphaFoldDB" id="A0A9P7GHB9"/>
<dbReference type="GO" id="GO:0005524">
    <property type="term" value="F:ATP binding"/>
    <property type="evidence" value="ECO:0007669"/>
    <property type="project" value="InterPro"/>
</dbReference>
<feature type="domain" description="Protein kinase" evidence="1">
    <location>
        <begin position="167"/>
        <end position="450"/>
    </location>
</feature>
<evidence type="ECO:0000259" key="1">
    <source>
        <dbReference type="PROSITE" id="PS50011"/>
    </source>
</evidence>
<dbReference type="Pfam" id="PF07714">
    <property type="entry name" value="PK_Tyr_Ser-Thr"/>
    <property type="match status" value="1"/>
</dbReference>
<dbReference type="Gene3D" id="1.10.510.10">
    <property type="entry name" value="Transferase(Phosphotransferase) domain 1"/>
    <property type="match status" value="1"/>
</dbReference>
<reference evidence="2" key="1">
    <citation type="submission" date="2021-02" db="EMBL/GenBank/DDBJ databases">
        <authorList>
            <person name="Nieuwenhuis M."/>
            <person name="Van De Peppel L.J.J."/>
        </authorList>
    </citation>
    <scope>NUCLEOTIDE SEQUENCE</scope>
    <source>
        <strain evidence="2">D49</strain>
    </source>
</reference>
<dbReference type="EMBL" id="JABCKI010000578">
    <property type="protein sequence ID" value="KAG5650048.1"/>
    <property type="molecule type" value="Genomic_DNA"/>
</dbReference>
<name>A0A9P7GHB9_9AGAR</name>
<proteinExistence type="predicted"/>
<dbReference type="InterPro" id="IPR001245">
    <property type="entry name" value="Ser-Thr/Tyr_kinase_cat_dom"/>
</dbReference>
<dbReference type="SUPFAM" id="SSF56112">
    <property type="entry name" value="Protein kinase-like (PK-like)"/>
    <property type="match status" value="1"/>
</dbReference>
<accession>A0A9P7GHB9</accession>
<dbReference type="SMART" id="SM00220">
    <property type="entry name" value="S_TKc"/>
    <property type="match status" value="1"/>
</dbReference>
<dbReference type="InterPro" id="IPR008271">
    <property type="entry name" value="Ser/Thr_kinase_AS"/>
</dbReference>
<protein>
    <recommendedName>
        <fullName evidence="1">Protein kinase domain-containing protein</fullName>
    </recommendedName>
</protein>
<dbReference type="PANTHER" id="PTHR44329:SF261">
    <property type="entry name" value="ZINC FINGER CONTAINING PROTEIN KINASE-RELATED"/>
    <property type="match status" value="1"/>
</dbReference>
<dbReference type="OrthoDB" id="3248549at2759"/>
<dbReference type="PANTHER" id="PTHR44329">
    <property type="entry name" value="SERINE/THREONINE-PROTEIN KINASE TNNI3K-RELATED"/>
    <property type="match status" value="1"/>
</dbReference>
<dbReference type="GO" id="GO:0004674">
    <property type="term" value="F:protein serine/threonine kinase activity"/>
    <property type="evidence" value="ECO:0007669"/>
    <property type="project" value="TreeGrafter"/>
</dbReference>